<reference evidence="1 2" key="1">
    <citation type="submission" date="2019-12" db="EMBL/GenBank/DDBJ databases">
        <title>Mucilaginibacter sp. HME9299 genome sequencing and assembly.</title>
        <authorList>
            <person name="Kang H."/>
            <person name="Kim H."/>
            <person name="Joh K."/>
        </authorList>
    </citation>
    <scope>NUCLEOTIDE SEQUENCE [LARGE SCALE GENOMIC DNA]</scope>
    <source>
        <strain evidence="1 2">HME9299</strain>
    </source>
</reference>
<organism evidence="1 2">
    <name type="scientific">Mucilaginibacter aquatilis</name>
    <dbReference type="NCBI Taxonomy" id="1517760"/>
    <lineage>
        <taxon>Bacteria</taxon>
        <taxon>Pseudomonadati</taxon>
        <taxon>Bacteroidota</taxon>
        <taxon>Sphingobacteriia</taxon>
        <taxon>Sphingobacteriales</taxon>
        <taxon>Sphingobacteriaceae</taxon>
        <taxon>Mucilaginibacter</taxon>
    </lineage>
</organism>
<keyword evidence="2" id="KW-1185">Reference proteome</keyword>
<dbReference type="OrthoDB" id="799859at2"/>
<dbReference type="Proteomes" id="UP000434850">
    <property type="component" value="Unassembled WGS sequence"/>
</dbReference>
<sequence>MKAKKINDKKMLELAGRLKKELPDCGFALLAFDVEDNQTVSNYVSNLNDEFMIKALEMQLNMLKSKVRTPVVVTP</sequence>
<protein>
    <submittedName>
        <fullName evidence="1">Uncharacterized protein</fullName>
    </submittedName>
</protein>
<proteinExistence type="predicted"/>
<evidence type="ECO:0000313" key="1">
    <source>
        <dbReference type="EMBL" id="MVN90612.1"/>
    </source>
</evidence>
<dbReference type="RefSeq" id="WP_157540389.1">
    <property type="nucleotide sequence ID" value="NZ_WQLA01000002.1"/>
</dbReference>
<comment type="caution">
    <text evidence="1">The sequence shown here is derived from an EMBL/GenBank/DDBJ whole genome shotgun (WGS) entry which is preliminary data.</text>
</comment>
<evidence type="ECO:0000313" key="2">
    <source>
        <dbReference type="Proteomes" id="UP000434850"/>
    </source>
</evidence>
<name>A0A6I4I6B4_9SPHI</name>
<dbReference type="AlphaFoldDB" id="A0A6I4I6B4"/>
<gene>
    <name evidence="1" type="ORF">GO816_05690</name>
</gene>
<dbReference type="EMBL" id="WQLA01000002">
    <property type="protein sequence ID" value="MVN90612.1"/>
    <property type="molecule type" value="Genomic_DNA"/>
</dbReference>
<accession>A0A6I4I6B4</accession>